<name>A0A7D7S5A6_9NEIS</name>
<proteinExistence type="predicted"/>
<dbReference type="KEGG" id="nsg:H3L94_01160"/>
<evidence type="ECO:0000313" key="2">
    <source>
        <dbReference type="EMBL" id="QMT40706.1"/>
    </source>
</evidence>
<sequence length="155" mass="17191">MKRWLLVASCLLTVQTAAAMDDLYNVMVQMRDGRVVVSPCADLTAAWPATFGHASDEATVRQYIKRYPPVSGDSPHARFVARLLGEPQYEQSETDNAAASVRDPHPTGSWGVKQFAVREIIHLQPGSCAVGDAFEEMLKSPEAMEEFRNVIELIR</sequence>
<evidence type="ECO:0000313" key="3">
    <source>
        <dbReference type="Proteomes" id="UP000514752"/>
    </source>
</evidence>
<dbReference type="Proteomes" id="UP000514752">
    <property type="component" value="Chromosome"/>
</dbReference>
<gene>
    <name evidence="2" type="ORF">H3L94_01160</name>
</gene>
<feature type="signal peptide" evidence="1">
    <location>
        <begin position="1"/>
        <end position="19"/>
    </location>
</feature>
<dbReference type="AlphaFoldDB" id="A0A7D7S5A6"/>
<keyword evidence="1" id="KW-0732">Signal</keyword>
<dbReference type="EMBL" id="CP059567">
    <property type="protein sequence ID" value="QMT40706.1"/>
    <property type="molecule type" value="Genomic_DNA"/>
</dbReference>
<evidence type="ECO:0000256" key="1">
    <source>
        <dbReference type="SAM" id="SignalP"/>
    </source>
</evidence>
<accession>A0A7D7S5A6</accession>
<organism evidence="2 3">
    <name type="scientific">Neisseria shayeganii</name>
    <dbReference type="NCBI Taxonomy" id="607712"/>
    <lineage>
        <taxon>Bacteria</taxon>
        <taxon>Pseudomonadati</taxon>
        <taxon>Pseudomonadota</taxon>
        <taxon>Betaproteobacteria</taxon>
        <taxon>Neisseriales</taxon>
        <taxon>Neisseriaceae</taxon>
        <taxon>Neisseria</taxon>
    </lineage>
</organism>
<reference evidence="2 3" key="1">
    <citation type="submission" date="2020-07" db="EMBL/GenBank/DDBJ databases">
        <title>Genomic diversity of species in the Neisseriaceae family.</title>
        <authorList>
            <person name="Vincent A.T."/>
            <person name="Bernet E."/>
            <person name="Veyrier F.J."/>
        </authorList>
    </citation>
    <scope>NUCLEOTIDE SEQUENCE [LARGE SCALE GENOMIC DNA]</scope>
    <source>
        <strain evidence="2 3">DSM 22244</strain>
    </source>
</reference>
<dbReference type="RefSeq" id="WP_182122332.1">
    <property type="nucleotide sequence ID" value="NZ_CP059567.1"/>
</dbReference>
<protein>
    <submittedName>
        <fullName evidence="2">Uncharacterized protein</fullName>
    </submittedName>
</protein>
<feature type="chain" id="PRO_5027989714" evidence="1">
    <location>
        <begin position="20"/>
        <end position="155"/>
    </location>
</feature>